<organism evidence="2 3">
    <name type="scientific">Cohnella nanjingensis</name>
    <dbReference type="NCBI Taxonomy" id="1387779"/>
    <lineage>
        <taxon>Bacteria</taxon>
        <taxon>Bacillati</taxon>
        <taxon>Bacillota</taxon>
        <taxon>Bacilli</taxon>
        <taxon>Bacillales</taxon>
        <taxon>Paenibacillaceae</taxon>
        <taxon>Cohnella</taxon>
    </lineage>
</organism>
<dbReference type="Proteomes" id="UP000547209">
    <property type="component" value="Unassembled WGS sequence"/>
</dbReference>
<sequence length="128" mass="14585">MRKAMYAGLILAFWMLIGCASSSPPEKRLIGNWQGVQASSAIGTTNPIRAYNYWEVRGDNRIVFKMNTHANEDGHQGVALGEQQMDGAYSWVNKRAVKINDTVYQVKWIDDRLILQGEQDEFTFIRSQ</sequence>
<accession>A0A7X0RSF0</accession>
<feature type="signal peptide" evidence="1">
    <location>
        <begin position="1"/>
        <end position="20"/>
    </location>
</feature>
<evidence type="ECO:0000313" key="2">
    <source>
        <dbReference type="EMBL" id="MBB6672812.1"/>
    </source>
</evidence>
<reference evidence="2 3" key="1">
    <citation type="submission" date="2020-08" db="EMBL/GenBank/DDBJ databases">
        <title>Cohnella phylogeny.</title>
        <authorList>
            <person name="Dunlap C."/>
        </authorList>
    </citation>
    <scope>NUCLEOTIDE SEQUENCE [LARGE SCALE GENOMIC DNA]</scope>
    <source>
        <strain evidence="2 3">DSM 28246</strain>
    </source>
</reference>
<evidence type="ECO:0008006" key="4">
    <source>
        <dbReference type="Google" id="ProtNLM"/>
    </source>
</evidence>
<protein>
    <recommendedName>
        <fullName evidence="4">Lipocalin-like domain-containing protein</fullName>
    </recommendedName>
</protein>
<dbReference type="EMBL" id="JACJVP010000030">
    <property type="protein sequence ID" value="MBB6672812.1"/>
    <property type="molecule type" value="Genomic_DNA"/>
</dbReference>
<gene>
    <name evidence="2" type="ORF">H7C19_19195</name>
</gene>
<keyword evidence="1" id="KW-0732">Signal</keyword>
<dbReference type="PROSITE" id="PS51257">
    <property type="entry name" value="PROKAR_LIPOPROTEIN"/>
    <property type="match status" value="1"/>
</dbReference>
<feature type="chain" id="PRO_5039680777" description="Lipocalin-like domain-containing protein" evidence="1">
    <location>
        <begin position="21"/>
        <end position="128"/>
    </location>
</feature>
<proteinExistence type="predicted"/>
<comment type="caution">
    <text evidence="2">The sequence shown here is derived from an EMBL/GenBank/DDBJ whole genome shotgun (WGS) entry which is preliminary data.</text>
</comment>
<name>A0A7X0RSF0_9BACL</name>
<dbReference type="AlphaFoldDB" id="A0A7X0RSF0"/>
<keyword evidence="3" id="KW-1185">Reference proteome</keyword>
<evidence type="ECO:0000256" key="1">
    <source>
        <dbReference type="SAM" id="SignalP"/>
    </source>
</evidence>
<evidence type="ECO:0000313" key="3">
    <source>
        <dbReference type="Proteomes" id="UP000547209"/>
    </source>
</evidence>